<evidence type="ECO:0000313" key="3">
    <source>
        <dbReference type="Proteomes" id="UP001440984"/>
    </source>
</evidence>
<evidence type="ECO:0000256" key="1">
    <source>
        <dbReference type="SAM" id="Phobius"/>
    </source>
</evidence>
<evidence type="ECO:0000313" key="2">
    <source>
        <dbReference type="EMBL" id="MEQ0565562.1"/>
    </source>
</evidence>
<keyword evidence="3" id="KW-1185">Reference proteome</keyword>
<keyword evidence="1" id="KW-0472">Membrane</keyword>
<feature type="transmembrane region" description="Helical" evidence="1">
    <location>
        <begin position="47"/>
        <end position="70"/>
    </location>
</feature>
<comment type="caution">
    <text evidence="2">The sequence shown here is derived from an EMBL/GenBank/DDBJ whole genome shotgun (WGS) entry which is preliminary data.</text>
</comment>
<accession>A0ABV0LTC8</accession>
<proteinExistence type="predicted"/>
<reference evidence="2 3" key="1">
    <citation type="submission" date="2024-05" db="EMBL/GenBank/DDBJ databases">
        <authorList>
            <person name="Zhao H."/>
            <person name="Xu Y."/>
            <person name="Lin S."/>
            <person name="Spain J.C."/>
            <person name="Zhou N.-Y."/>
        </authorList>
    </citation>
    <scope>NUCLEOTIDE SEQUENCE [LARGE SCALE GENOMIC DNA]</scope>
    <source>
        <strain evidence="2 3">NEAU-NG30</strain>
    </source>
</reference>
<sequence>MSVFIAVLLALGAGLLVGSRVHTARDARANYTASRARAAKGFGEMIRSAVSALLAVAGAVALLVILLNVLQQHA</sequence>
<protein>
    <submittedName>
        <fullName evidence="2">Uncharacterized protein</fullName>
    </submittedName>
</protein>
<organism evidence="2 3">
    <name type="scientific">Amycolatopsis melonis</name>
    <dbReference type="NCBI Taxonomy" id="3156488"/>
    <lineage>
        <taxon>Bacteria</taxon>
        <taxon>Bacillati</taxon>
        <taxon>Actinomycetota</taxon>
        <taxon>Actinomycetes</taxon>
        <taxon>Pseudonocardiales</taxon>
        <taxon>Pseudonocardiaceae</taxon>
        <taxon>Amycolatopsis</taxon>
    </lineage>
</organism>
<name>A0ABV0LTC8_9PSEU</name>
<keyword evidence="1" id="KW-1133">Transmembrane helix</keyword>
<gene>
    <name evidence="2" type="ORF">ABJI51_41340</name>
</gene>
<dbReference type="RefSeq" id="WP_348956659.1">
    <property type="nucleotide sequence ID" value="NZ_JBDZYD010000021.1"/>
</dbReference>
<dbReference type="EMBL" id="JBDZYD010000021">
    <property type="protein sequence ID" value="MEQ0565562.1"/>
    <property type="molecule type" value="Genomic_DNA"/>
</dbReference>
<dbReference type="Proteomes" id="UP001440984">
    <property type="component" value="Unassembled WGS sequence"/>
</dbReference>
<keyword evidence="1" id="KW-0812">Transmembrane</keyword>